<dbReference type="PANTHER" id="PTHR12266">
    <property type="entry name" value="NA+/CA2+ K+ INDEPENDENT EXCHANGER"/>
    <property type="match status" value="1"/>
</dbReference>
<dbReference type="EMBL" id="KL648431">
    <property type="protein sequence ID" value="KEY70618.1"/>
    <property type="molecule type" value="Genomic_DNA"/>
</dbReference>
<dbReference type="InterPro" id="IPR051359">
    <property type="entry name" value="CaCA_antiporter"/>
</dbReference>
<feature type="transmembrane region" description="Helical" evidence="8">
    <location>
        <begin position="959"/>
        <end position="984"/>
    </location>
</feature>
<organism evidence="10 11">
    <name type="scientific">Stachybotrys chartarum (strain CBS 109288 / IBT 7711)</name>
    <name type="common">Toxic black mold</name>
    <name type="synonym">Stilbospora chartarum</name>
    <dbReference type="NCBI Taxonomy" id="1280523"/>
    <lineage>
        <taxon>Eukaryota</taxon>
        <taxon>Fungi</taxon>
        <taxon>Dikarya</taxon>
        <taxon>Ascomycota</taxon>
        <taxon>Pezizomycotina</taxon>
        <taxon>Sordariomycetes</taxon>
        <taxon>Hypocreomycetidae</taxon>
        <taxon>Hypocreales</taxon>
        <taxon>Stachybotryaceae</taxon>
        <taxon>Stachybotrys</taxon>
    </lineage>
</organism>
<feature type="region of interest" description="Disordered" evidence="7">
    <location>
        <begin position="685"/>
        <end position="772"/>
    </location>
</feature>
<dbReference type="HOGENOM" id="CLU_004979_2_0_1"/>
<dbReference type="GO" id="GO:0008324">
    <property type="term" value="F:monoatomic cation transmembrane transporter activity"/>
    <property type="evidence" value="ECO:0007669"/>
    <property type="project" value="TreeGrafter"/>
</dbReference>
<keyword evidence="11" id="KW-1185">Reference proteome</keyword>
<dbReference type="InterPro" id="IPR044880">
    <property type="entry name" value="NCX_ion-bd_dom_sf"/>
</dbReference>
<comment type="similarity">
    <text evidence="2">Belongs to the Ca(2+):cation antiporter (CaCA) (TC 2.A.19) family.</text>
</comment>
<feature type="compositionally biased region" description="Low complexity" evidence="7">
    <location>
        <begin position="553"/>
        <end position="564"/>
    </location>
</feature>
<feature type="domain" description="Sodium/calcium exchanger membrane region" evidence="9">
    <location>
        <begin position="116"/>
        <end position="254"/>
    </location>
</feature>
<name>A0A084AZ89_STACB</name>
<feature type="region of interest" description="Disordered" evidence="7">
    <location>
        <begin position="295"/>
        <end position="356"/>
    </location>
</feature>
<keyword evidence="3" id="KW-0813">Transport</keyword>
<dbReference type="GO" id="GO:0006874">
    <property type="term" value="P:intracellular calcium ion homeostasis"/>
    <property type="evidence" value="ECO:0007669"/>
    <property type="project" value="TreeGrafter"/>
</dbReference>
<dbReference type="Gene3D" id="1.20.1420.30">
    <property type="entry name" value="NCX, central ion-binding region"/>
    <property type="match status" value="2"/>
</dbReference>
<gene>
    <name evidence="10" type="ORF">S7711_02222</name>
</gene>
<dbReference type="InterPro" id="IPR004837">
    <property type="entry name" value="NaCa_Exmemb"/>
</dbReference>
<dbReference type="Proteomes" id="UP000028045">
    <property type="component" value="Unassembled WGS sequence"/>
</dbReference>
<dbReference type="Pfam" id="PF01699">
    <property type="entry name" value="Na_Ca_ex"/>
    <property type="match status" value="2"/>
</dbReference>
<dbReference type="AlphaFoldDB" id="A0A084AZ89"/>
<feature type="transmembrane region" description="Helical" evidence="8">
    <location>
        <begin position="139"/>
        <end position="158"/>
    </location>
</feature>
<feature type="transmembrane region" description="Helical" evidence="8">
    <location>
        <begin position="178"/>
        <end position="199"/>
    </location>
</feature>
<dbReference type="PANTHER" id="PTHR12266:SF0">
    <property type="entry name" value="MITOCHONDRIAL SODIUM_CALCIUM EXCHANGER PROTEIN"/>
    <property type="match status" value="1"/>
</dbReference>
<feature type="transmembrane region" description="Helical" evidence="8">
    <location>
        <begin position="782"/>
        <end position="801"/>
    </location>
</feature>
<feature type="compositionally biased region" description="Polar residues" evidence="7">
    <location>
        <begin position="306"/>
        <end position="318"/>
    </location>
</feature>
<feature type="transmembrane region" description="Helical" evidence="8">
    <location>
        <begin position="12"/>
        <end position="32"/>
    </location>
</feature>
<keyword evidence="5 8" id="KW-1133">Transmembrane helix</keyword>
<evidence type="ECO:0000256" key="6">
    <source>
        <dbReference type="ARBA" id="ARBA00023136"/>
    </source>
</evidence>
<evidence type="ECO:0000313" key="11">
    <source>
        <dbReference type="Proteomes" id="UP000028045"/>
    </source>
</evidence>
<evidence type="ECO:0000313" key="10">
    <source>
        <dbReference type="EMBL" id="KEY70618.1"/>
    </source>
</evidence>
<feature type="region of interest" description="Disordered" evidence="7">
    <location>
        <begin position="425"/>
        <end position="579"/>
    </location>
</feature>
<keyword evidence="4 8" id="KW-0812">Transmembrane</keyword>
<feature type="compositionally biased region" description="Low complexity" evidence="7">
    <location>
        <begin position="524"/>
        <end position="540"/>
    </location>
</feature>
<evidence type="ECO:0000256" key="7">
    <source>
        <dbReference type="SAM" id="MobiDB-lite"/>
    </source>
</evidence>
<evidence type="ECO:0000256" key="8">
    <source>
        <dbReference type="SAM" id="Phobius"/>
    </source>
</evidence>
<evidence type="ECO:0000256" key="3">
    <source>
        <dbReference type="ARBA" id="ARBA00022448"/>
    </source>
</evidence>
<feature type="transmembrane region" description="Helical" evidence="8">
    <location>
        <begin position="883"/>
        <end position="901"/>
    </location>
</feature>
<accession>A0A084AZ89</accession>
<dbReference type="GO" id="GO:0016020">
    <property type="term" value="C:membrane"/>
    <property type="evidence" value="ECO:0007669"/>
    <property type="project" value="UniProtKB-SubCell"/>
</dbReference>
<feature type="transmembrane region" description="Helical" evidence="8">
    <location>
        <begin position="847"/>
        <end position="871"/>
    </location>
</feature>
<feature type="domain" description="Sodium/calcium exchanger membrane region" evidence="9">
    <location>
        <begin position="850"/>
        <end position="1011"/>
    </location>
</feature>
<comment type="subcellular location">
    <subcellularLocation>
        <location evidence="1">Membrane</location>
        <topology evidence="1">Multi-pass membrane protein</topology>
    </subcellularLocation>
</comment>
<feature type="transmembrane region" description="Helical" evidence="8">
    <location>
        <begin position="211"/>
        <end position="229"/>
    </location>
</feature>
<feature type="transmembrane region" description="Helical" evidence="8">
    <location>
        <begin position="996"/>
        <end position="1014"/>
    </location>
</feature>
<evidence type="ECO:0000256" key="1">
    <source>
        <dbReference type="ARBA" id="ARBA00004141"/>
    </source>
</evidence>
<feature type="transmembrane region" description="Helical" evidence="8">
    <location>
        <begin position="813"/>
        <end position="835"/>
    </location>
</feature>
<protein>
    <recommendedName>
        <fullName evidence="9">Sodium/calcium exchanger membrane region domain-containing protein</fullName>
    </recommendedName>
</protein>
<feature type="transmembrane region" description="Helical" evidence="8">
    <location>
        <begin position="913"/>
        <end position="939"/>
    </location>
</feature>
<evidence type="ECO:0000256" key="5">
    <source>
        <dbReference type="ARBA" id="ARBA00022989"/>
    </source>
</evidence>
<proteinExistence type="inferred from homology"/>
<dbReference type="OrthoDB" id="407410at2759"/>
<reference evidence="10 11" key="1">
    <citation type="journal article" date="2014" name="BMC Genomics">
        <title>Comparative genome sequencing reveals chemotype-specific gene clusters in the toxigenic black mold Stachybotrys.</title>
        <authorList>
            <person name="Semeiks J."/>
            <person name="Borek D."/>
            <person name="Otwinowski Z."/>
            <person name="Grishin N.V."/>
        </authorList>
    </citation>
    <scope>NUCLEOTIDE SEQUENCE [LARGE SCALE GENOMIC DNA]</scope>
    <source>
        <strain evidence="11">CBS 109288 / IBT 7711</strain>
    </source>
</reference>
<keyword evidence="6 8" id="KW-0472">Membrane</keyword>
<evidence type="ECO:0000256" key="2">
    <source>
        <dbReference type="ARBA" id="ARBA00008170"/>
    </source>
</evidence>
<evidence type="ECO:0000256" key="4">
    <source>
        <dbReference type="ARBA" id="ARBA00022692"/>
    </source>
</evidence>
<sequence>MHATRSRGSRLSARPFYTTVLLLSLLAAYSFVTHTTLNPRGLRGSGLDASDASDASLFRRAAHQLECRDVHRAKDQCAFVKKYCMEDDVGLVPYLQMYYCAFEHAQPIAFVFLVSWLGMLFTTIGIAASDFFSINLSTIATILGLSESLAGVTFLAFGNGSPDVFSTFAAMGSNSASMAFGELIGAAGFITGVVAGSMALVREFKVDRQTYVRDISFFVVAVGFTMVFLVDGNLYIWECCVMVGYYALYVVTVVVWHWLSTRRKERLRRERLARSHVYAAAGHYGDELAAERYRDDPDEVDDGNSAAASRTRSENSLSALERGPRIEVDGHAPASFNTNDTYGGGSEDEDEDETNVDHNKIVAAEVASSMRILRTRGKRSNTITPIRPSLVGALEFRSALAQLQRESNLQLSNIPGRSYSENLLQPQARAKHKRAASSASGGGSGEVLRHSMPNPAEYETSRNRALSAGNMPDPAYDLPSLARSGRGRAESNLSLPQPMIPGLRTPSPAPSYTINGSLAPPPADLLAPADDAVASSAEEAPTPPALHLRIPSRRSSASDSISPSTPFPQYTDSPMLLSPHPQVEHSETLLAAGPGRHDSYFADIQAPAEEPRPLRWWPYTVLPPPHVLFGTFFPTLRGWHEKSYWDMFVSAISVPSIFLLVITLPVVESETNESMSMVDTTIDFPQHGPGGHMAPPISVEPESIEPESEWQRYRRHTLSRSSSRQSLREPSPEPDQMDSQDTVRPPIVQLNSGAGPTVVSKPVSEGLSASNTAEDPATWNRWLVMVQIFTGPLFAVAVLWANLLEDLEDPRKTLVMMILYSLLGSLIMLGLLVVFTSEHTRPKYHYLLCFLGFIISIAWISTIAGEVVGVLKTLGVALDISEALLGLTIFAAGNSVGDLIADITVARLGFPVMALSACFGGPMLNILLGIGIGGLITMIEKANHHHHKHPDRPYKYGPFHVDVSGSLVLSAVTLVITLFVLLIGVPMNKWVLSRKIGYTVIAIWAVSTVLNVIVELTGVWSRAS</sequence>
<feature type="transmembrane region" description="Helical" evidence="8">
    <location>
        <begin position="107"/>
        <end position="127"/>
    </location>
</feature>
<feature type="transmembrane region" description="Helical" evidence="8">
    <location>
        <begin position="235"/>
        <end position="259"/>
    </location>
</feature>
<evidence type="ECO:0000259" key="9">
    <source>
        <dbReference type="Pfam" id="PF01699"/>
    </source>
</evidence>